<proteinExistence type="predicted"/>
<feature type="domain" description="F-box" evidence="2">
    <location>
        <begin position="1"/>
        <end position="44"/>
    </location>
</feature>
<evidence type="ECO:0000256" key="1">
    <source>
        <dbReference type="SAM" id="MobiDB-lite"/>
    </source>
</evidence>
<dbReference type="InterPro" id="IPR050796">
    <property type="entry name" value="SCF_F-box_component"/>
</dbReference>
<dbReference type="CDD" id="cd22157">
    <property type="entry name" value="F-box_AtFBW1-like"/>
    <property type="match status" value="1"/>
</dbReference>
<reference evidence="3 4" key="1">
    <citation type="journal article" date="2024" name="Plant J.">
        <title>Genome sequences and population genomics reveal climatic adaptation and genomic divergence between two closely related sweetgum species.</title>
        <authorList>
            <person name="Xu W.Q."/>
            <person name="Ren C.Q."/>
            <person name="Zhang X.Y."/>
            <person name="Comes H.P."/>
            <person name="Liu X.H."/>
            <person name="Li Y.G."/>
            <person name="Kettle C.J."/>
            <person name="Jalonen R."/>
            <person name="Gaisberger H."/>
            <person name="Ma Y.Z."/>
            <person name="Qiu Y.X."/>
        </authorList>
    </citation>
    <scope>NUCLEOTIDE SEQUENCE [LARGE SCALE GENOMIC DNA]</scope>
    <source>
        <strain evidence="3">Hangzhou</strain>
    </source>
</reference>
<organism evidence="3 4">
    <name type="scientific">Liquidambar formosana</name>
    <name type="common">Formosan gum</name>
    <dbReference type="NCBI Taxonomy" id="63359"/>
    <lineage>
        <taxon>Eukaryota</taxon>
        <taxon>Viridiplantae</taxon>
        <taxon>Streptophyta</taxon>
        <taxon>Embryophyta</taxon>
        <taxon>Tracheophyta</taxon>
        <taxon>Spermatophyta</taxon>
        <taxon>Magnoliopsida</taxon>
        <taxon>eudicotyledons</taxon>
        <taxon>Gunneridae</taxon>
        <taxon>Pentapetalae</taxon>
        <taxon>Saxifragales</taxon>
        <taxon>Altingiaceae</taxon>
        <taxon>Liquidambar</taxon>
    </lineage>
</organism>
<dbReference type="InterPro" id="IPR001810">
    <property type="entry name" value="F-box_dom"/>
</dbReference>
<dbReference type="PANTHER" id="PTHR31672">
    <property type="entry name" value="BNACNNG10540D PROTEIN"/>
    <property type="match status" value="1"/>
</dbReference>
<evidence type="ECO:0000259" key="2">
    <source>
        <dbReference type="PROSITE" id="PS50181"/>
    </source>
</evidence>
<dbReference type="SMART" id="SM00256">
    <property type="entry name" value="FBOX"/>
    <property type="match status" value="1"/>
</dbReference>
<dbReference type="InterPro" id="IPR036047">
    <property type="entry name" value="F-box-like_dom_sf"/>
</dbReference>
<dbReference type="SUPFAM" id="SSF81383">
    <property type="entry name" value="F-box domain"/>
    <property type="match status" value="1"/>
</dbReference>
<gene>
    <name evidence="3" type="ORF">L1049_016365</name>
</gene>
<dbReference type="Proteomes" id="UP001415857">
    <property type="component" value="Unassembled WGS sequence"/>
</dbReference>
<keyword evidence="4" id="KW-1185">Reference proteome</keyword>
<feature type="region of interest" description="Disordered" evidence="1">
    <location>
        <begin position="261"/>
        <end position="284"/>
    </location>
</feature>
<accession>A0AAP0X7H3</accession>
<dbReference type="PROSITE" id="PS50181">
    <property type="entry name" value="FBOX"/>
    <property type="match status" value="1"/>
</dbReference>
<dbReference type="Pfam" id="PF00646">
    <property type="entry name" value="F-box"/>
    <property type="match status" value="1"/>
</dbReference>
<evidence type="ECO:0000313" key="3">
    <source>
        <dbReference type="EMBL" id="KAK9287920.1"/>
    </source>
</evidence>
<protein>
    <recommendedName>
        <fullName evidence="2">F-box domain-containing protein</fullName>
    </recommendedName>
</protein>
<sequence>MPTLPHKIIVHILSRLPVKSLCRFRCVSKPWRTIISEPHFAKTHLDRTQHERLILIDGEIYTVEDKQSSSDNVAMAVELNFPCLKSPIEWIGILGSCDDEDEGEDVCSESIVSVYTLRTNNSWRRIEDNPFSQFVHDLSHMVFLNGALHCNGYRCDVCVMKEYGVRESWTKFTITVPDVTVEPLWFPNSGEIMWVCGGKLNVYNPNGKTFRDVVIRGIPAPFEVGIYVESIVSPNYSSRIDTIAASQVQDNPNAMTNVKSSRCHRQAAPTDLPARKGGTIRTDR</sequence>
<dbReference type="EMBL" id="JBBPBK010000003">
    <property type="protein sequence ID" value="KAK9287920.1"/>
    <property type="molecule type" value="Genomic_DNA"/>
</dbReference>
<dbReference type="AlphaFoldDB" id="A0AAP0X7H3"/>
<dbReference type="PANTHER" id="PTHR31672:SF13">
    <property type="entry name" value="F-BOX PROTEIN CPR30-LIKE"/>
    <property type="match status" value="1"/>
</dbReference>
<name>A0AAP0X7H3_LIQFO</name>
<comment type="caution">
    <text evidence="3">The sequence shown here is derived from an EMBL/GenBank/DDBJ whole genome shotgun (WGS) entry which is preliminary data.</text>
</comment>
<evidence type="ECO:0000313" key="4">
    <source>
        <dbReference type="Proteomes" id="UP001415857"/>
    </source>
</evidence>
<dbReference type="Gene3D" id="1.20.1280.50">
    <property type="match status" value="1"/>
</dbReference>